<evidence type="ECO:0000256" key="5">
    <source>
        <dbReference type="SAM" id="Phobius"/>
    </source>
</evidence>
<reference evidence="7" key="1">
    <citation type="journal article" date="2020" name="BMC Genomics">
        <title>Correction to: Identification and distribution of gene clusters required for synthesis of sphingolipid metabolism inhibitors in diverse species of the filamentous fungus Fusarium.</title>
        <authorList>
            <person name="Kim H.S."/>
            <person name="Lohmar J.M."/>
            <person name="Busman M."/>
            <person name="Brown D.W."/>
            <person name="Naumann T.A."/>
            <person name="Divon H.H."/>
            <person name="Lysoe E."/>
            <person name="Uhlig S."/>
            <person name="Proctor R.H."/>
        </authorList>
    </citation>
    <scope>NUCLEOTIDE SEQUENCE [LARGE SCALE GENOMIC DNA]</scope>
    <source>
        <strain evidence="7">NRRL 25331</strain>
    </source>
</reference>
<reference evidence="6 7" key="2">
    <citation type="submission" date="2020-05" db="EMBL/GenBank/DDBJ databases">
        <title>Identification and distribution of gene clusters putatively required for synthesis of sphingolipid metabolism inhibitors in phylogenetically diverse species of the filamentous fungus Fusarium.</title>
        <authorList>
            <person name="Kim H.-S."/>
            <person name="Busman M."/>
            <person name="Brown D.W."/>
            <person name="Divon H."/>
            <person name="Uhlig S."/>
            <person name="Proctor R.H."/>
        </authorList>
    </citation>
    <scope>NUCLEOTIDE SEQUENCE [LARGE SCALE GENOMIC DNA]</scope>
    <source>
        <strain evidence="6 7">NRRL 25331</strain>
    </source>
</reference>
<keyword evidence="2 5" id="KW-0812">Transmembrane</keyword>
<dbReference type="GO" id="GO:0016020">
    <property type="term" value="C:membrane"/>
    <property type="evidence" value="ECO:0007669"/>
    <property type="project" value="UniProtKB-SubCell"/>
</dbReference>
<dbReference type="Pfam" id="PF04479">
    <property type="entry name" value="RTA1"/>
    <property type="match status" value="1"/>
</dbReference>
<dbReference type="PANTHER" id="PTHR31465:SF35">
    <property type="entry name" value="RTA1 DOMAIN PROTEIN-RELATED"/>
    <property type="match status" value="1"/>
</dbReference>
<evidence type="ECO:0000256" key="4">
    <source>
        <dbReference type="ARBA" id="ARBA00023136"/>
    </source>
</evidence>
<evidence type="ECO:0000313" key="6">
    <source>
        <dbReference type="EMBL" id="KAF5672266.1"/>
    </source>
</evidence>
<evidence type="ECO:0000256" key="2">
    <source>
        <dbReference type="ARBA" id="ARBA00022692"/>
    </source>
</evidence>
<organism evidence="6 7">
    <name type="scientific">Fusarium circinatum</name>
    <name type="common">Pitch canker fungus</name>
    <name type="synonym">Gibberella circinata</name>
    <dbReference type="NCBI Taxonomy" id="48490"/>
    <lineage>
        <taxon>Eukaryota</taxon>
        <taxon>Fungi</taxon>
        <taxon>Dikarya</taxon>
        <taxon>Ascomycota</taxon>
        <taxon>Pezizomycotina</taxon>
        <taxon>Sordariomycetes</taxon>
        <taxon>Hypocreomycetidae</taxon>
        <taxon>Hypocreales</taxon>
        <taxon>Nectriaceae</taxon>
        <taxon>Fusarium</taxon>
        <taxon>Fusarium fujikuroi species complex</taxon>
    </lineage>
</organism>
<dbReference type="AlphaFoldDB" id="A0A8H5TJG9"/>
<accession>A0A8H5TJG9</accession>
<protein>
    <submittedName>
        <fullName evidence="6">Sterol uptake control 2</fullName>
    </submittedName>
</protein>
<dbReference type="Proteomes" id="UP000572754">
    <property type="component" value="Unassembled WGS sequence"/>
</dbReference>
<feature type="transmembrane region" description="Helical" evidence="5">
    <location>
        <begin position="37"/>
        <end position="60"/>
    </location>
</feature>
<dbReference type="PANTHER" id="PTHR31465">
    <property type="entry name" value="PROTEIN RTA1-RELATED"/>
    <property type="match status" value="1"/>
</dbReference>
<feature type="transmembrane region" description="Helical" evidence="5">
    <location>
        <begin position="113"/>
        <end position="131"/>
    </location>
</feature>
<feature type="transmembrane region" description="Helical" evidence="5">
    <location>
        <begin position="196"/>
        <end position="218"/>
    </location>
</feature>
<keyword evidence="3 5" id="KW-1133">Transmembrane helix</keyword>
<evidence type="ECO:0000313" key="7">
    <source>
        <dbReference type="Proteomes" id="UP000572754"/>
    </source>
</evidence>
<name>A0A8H5TJG9_FUSCI</name>
<feature type="transmembrane region" description="Helical" evidence="5">
    <location>
        <begin position="12"/>
        <end position="30"/>
    </location>
</feature>
<dbReference type="EMBL" id="JAAQPE010000279">
    <property type="protein sequence ID" value="KAF5672266.1"/>
    <property type="molecule type" value="Genomic_DNA"/>
</dbReference>
<feature type="transmembrane region" description="Helical" evidence="5">
    <location>
        <begin position="230"/>
        <end position="250"/>
    </location>
</feature>
<dbReference type="InterPro" id="IPR007568">
    <property type="entry name" value="RTA1"/>
</dbReference>
<keyword evidence="7" id="KW-1185">Reference proteome</keyword>
<evidence type="ECO:0000256" key="3">
    <source>
        <dbReference type="ARBA" id="ARBA00022989"/>
    </source>
</evidence>
<keyword evidence="4 5" id="KW-0472">Membrane</keyword>
<gene>
    <name evidence="6" type="ORF">FCIRC_8463</name>
</gene>
<comment type="caution">
    <text evidence="6">The sequence shown here is derived from an EMBL/GenBank/DDBJ whole genome shotgun (WGS) entry which is preliminary data.</text>
</comment>
<feature type="transmembrane region" description="Helical" evidence="5">
    <location>
        <begin position="72"/>
        <end position="93"/>
    </location>
</feature>
<sequence>MVNYYRYEPSLAANIIFVIIFALSSGVHLFQIFKTRTWFFIPFLVGSLFETIGFIGRAIGAGQAPDYTFGPYVMQTLLLLLGPTCYAASIYMILGRLIRMLKAEKHSLIRPNWLTKIFLLGDVISIVLQGIGGGKLANANTPDERTSGENIIIGGLTVQILFFGLFIIVTGLFHFRFLKDSTGRVSSSGTNWQRSLVLIYVASVLILIRSLFRMIEYIEGHDGELQSKEVYVLVLDAVPMTIASIMFNVFHPSNFLNARSKNLTDSEADEPLGYWQGYWENDPWEITKLWETKVAFLQYPGTAQPPAGSCLRDAFCEYFATRRTRESSGNAVEIVPKQMQSCTESTPITSPRPKVQTRISLTLYEIFDARTSSLPERLFELQLLQHFIDMTKKTTKTQATWSFWILEQATLSISVMDAILGTAASHLQNLGKFETKLLFISHRYMARAIEVHKRDLDGGVNESNTARLFATCALICMHANLRAYSIESESNQRQPHDWFISCRKALNLFNGVSPIVENPSINQELSSLSCIISHQIHTNPFSFLLHWKPESGSIYQQEIEICTTAVAQLSYIYANLVTGKPLRFAVAVSDSFVDLVVAKNPRALAICGYFYMIVRQGRQIWWIDGAPEREFDLVMRCLPKDWRLVMDWAARVFQWNDGGEAT</sequence>
<feature type="transmembrane region" description="Helical" evidence="5">
    <location>
        <begin position="151"/>
        <end position="175"/>
    </location>
</feature>
<comment type="subcellular location">
    <subcellularLocation>
        <location evidence="1">Membrane</location>
        <topology evidence="1">Multi-pass membrane protein</topology>
    </subcellularLocation>
</comment>
<evidence type="ECO:0000256" key="1">
    <source>
        <dbReference type="ARBA" id="ARBA00004141"/>
    </source>
</evidence>
<proteinExistence type="predicted"/>